<organism evidence="12">
    <name type="scientific">freshwater metagenome</name>
    <dbReference type="NCBI Taxonomy" id="449393"/>
    <lineage>
        <taxon>unclassified sequences</taxon>
        <taxon>metagenomes</taxon>
        <taxon>ecological metagenomes</taxon>
    </lineage>
</organism>
<accession>A0A6J7C4S7</accession>
<evidence type="ECO:0000313" key="12">
    <source>
        <dbReference type="EMBL" id="CAB4853086.1"/>
    </source>
</evidence>
<sequence>MNDGPHAQAPTLAAVQHANEQVGAFTGRRIGLFGGTFDPPHVGHLVTAVNVRHALRLDEIILMVANEPWQKVGSRPISSAAARLAMVEAAVADVPGVVAGRHEIEQGGPSFTADTLSALAHACSGATLFTIMGDDAAARFETWDRYTDVARASTLVVVDRPGAPVHLSANFAWERVEVPRLDVSSTDLRDRVRDGRPLDYLVTTPVLELISQLGLYREGG</sequence>
<dbReference type="GO" id="GO:0009435">
    <property type="term" value="P:NAD+ biosynthetic process"/>
    <property type="evidence" value="ECO:0007669"/>
    <property type="project" value="UniProtKB-UniPathway"/>
</dbReference>
<dbReference type="InterPro" id="IPR014729">
    <property type="entry name" value="Rossmann-like_a/b/a_fold"/>
</dbReference>
<dbReference type="Pfam" id="PF01467">
    <property type="entry name" value="CTP_transf_like"/>
    <property type="match status" value="1"/>
</dbReference>
<dbReference type="CDD" id="cd02165">
    <property type="entry name" value="NMNAT"/>
    <property type="match status" value="1"/>
</dbReference>
<evidence type="ECO:0000259" key="8">
    <source>
        <dbReference type="Pfam" id="PF01467"/>
    </source>
</evidence>
<evidence type="ECO:0000256" key="6">
    <source>
        <dbReference type="ARBA" id="ARBA00022840"/>
    </source>
</evidence>
<reference evidence="12" key="1">
    <citation type="submission" date="2020-05" db="EMBL/GenBank/DDBJ databases">
        <authorList>
            <person name="Chiriac C."/>
            <person name="Salcher M."/>
            <person name="Ghai R."/>
            <person name="Kavagutti S V."/>
        </authorList>
    </citation>
    <scope>NUCLEOTIDE SEQUENCE</scope>
</reference>
<evidence type="ECO:0000313" key="11">
    <source>
        <dbReference type="EMBL" id="CAB4830272.1"/>
    </source>
</evidence>
<dbReference type="AlphaFoldDB" id="A0A6J7C4S7"/>
<dbReference type="PANTHER" id="PTHR39321:SF3">
    <property type="entry name" value="PHOSPHOPANTETHEINE ADENYLYLTRANSFERASE"/>
    <property type="match status" value="1"/>
</dbReference>
<dbReference type="InterPro" id="IPR004821">
    <property type="entry name" value="Cyt_trans-like"/>
</dbReference>
<evidence type="ECO:0000256" key="2">
    <source>
        <dbReference type="ARBA" id="ARBA00022642"/>
    </source>
</evidence>
<dbReference type="EMBL" id="CAFBIY010000197">
    <property type="protein sequence ID" value="CAB4853086.1"/>
    <property type="molecule type" value="Genomic_DNA"/>
</dbReference>
<keyword evidence="5" id="KW-0547">Nucleotide-binding</keyword>
<keyword evidence="3" id="KW-0808">Transferase</keyword>
<dbReference type="InterPro" id="IPR005248">
    <property type="entry name" value="NadD/NMNAT"/>
</dbReference>
<keyword evidence="7" id="KW-0520">NAD</keyword>
<dbReference type="EMBL" id="CAEZYF010000004">
    <property type="protein sequence ID" value="CAB4715104.1"/>
    <property type="molecule type" value="Genomic_DNA"/>
</dbReference>
<proteinExistence type="inferred from homology"/>
<evidence type="ECO:0000313" key="10">
    <source>
        <dbReference type="EMBL" id="CAB4715104.1"/>
    </source>
</evidence>
<dbReference type="PANTHER" id="PTHR39321">
    <property type="entry name" value="NICOTINATE-NUCLEOTIDE ADENYLYLTRANSFERASE-RELATED"/>
    <property type="match status" value="1"/>
</dbReference>
<keyword evidence="6" id="KW-0067">ATP-binding</keyword>
<dbReference type="EMBL" id="CAFBMT010000002">
    <property type="protein sequence ID" value="CAB4915557.1"/>
    <property type="molecule type" value="Genomic_DNA"/>
</dbReference>
<dbReference type="HAMAP" id="MF_00244">
    <property type="entry name" value="NaMN_adenylyltr"/>
    <property type="match status" value="1"/>
</dbReference>
<evidence type="ECO:0000256" key="1">
    <source>
        <dbReference type="ARBA" id="ARBA00004790"/>
    </source>
</evidence>
<evidence type="ECO:0000256" key="7">
    <source>
        <dbReference type="ARBA" id="ARBA00023027"/>
    </source>
</evidence>
<dbReference type="GO" id="GO:0005524">
    <property type="term" value="F:ATP binding"/>
    <property type="evidence" value="ECO:0007669"/>
    <property type="project" value="UniProtKB-KW"/>
</dbReference>
<keyword evidence="4" id="KW-0548">Nucleotidyltransferase</keyword>
<keyword evidence="2" id="KW-0662">Pyridine nucleotide biosynthesis</keyword>
<evidence type="ECO:0000256" key="5">
    <source>
        <dbReference type="ARBA" id="ARBA00022741"/>
    </source>
</evidence>
<gene>
    <name evidence="10" type="ORF">UFOPK2656_00924</name>
    <name evidence="11" type="ORF">UFOPK3099_02012</name>
    <name evidence="12" type="ORF">UFOPK3267_02610</name>
    <name evidence="13" type="ORF">UFOPK3651_00507</name>
    <name evidence="14" type="ORF">UFOPK3931_03156</name>
    <name evidence="9" type="ORF">UFOPK4189_00068</name>
</gene>
<dbReference type="UniPathway" id="UPA00253"/>
<comment type="pathway">
    <text evidence="1">Cofactor biosynthesis; NAD(+) biosynthesis.</text>
</comment>
<protein>
    <submittedName>
        <fullName evidence="12">Unannotated protein</fullName>
    </submittedName>
</protein>
<evidence type="ECO:0000313" key="14">
    <source>
        <dbReference type="EMBL" id="CAB5017380.1"/>
    </source>
</evidence>
<feature type="domain" description="Cytidyltransferase-like" evidence="8">
    <location>
        <begin position="32"/>
        <end position="191"/>
    </location>
</feature>
<name>A0A6J7C4S7_9ZZZZ</name>
<dbReference type="SUPFAM" id="SSF52374">
    <property type="entry name" value="Nucleotidylyl transferase"/>
    <property type="match status" value="1"/>
</dbReference>
<evidence type="ECO:0000256" key="3">
    <source>
        <dbReference type="ARBA" id="ARBA00022679"/>
    </source>
</evidence>
<dbReference type="EMBL" id="CAFAAV010000176">
    <property type="protein sequence ID" value="CAB4830272.1"/>
    <property type="molecule type" value="Genomic_DNA"/>
</dbReference>
<dbReference type="EMBL" id="CAESGF010000001">
    <property type="protein sequence ID" value="CAB4362295.1"/>
    <property type="molecule type" value="Genomic_DNA"/>
</dbReference>
<dbReference type="NCBIfam" id="NF000840">
    <property type="entry name" value="PRK00071.1-3"/>
    <property type="match status" value="1"/>
</dbReference>
<dbReference type="GO" id="GO:0070566">
    <property type="term" value="F:adenylyltransferase activity"/>
    <property type="evidence" value="ECO:0007669"/>
    <property type="project" value="UniProtKB-ARBA"/>
</dbReference>
<dbReference type="NCBIfam" id="TIGR00125">
    <property type="entry name" value="cyt_tran_rel"/>
    <property type="match status" value="1"/>
</dbReference>
<evidence type="ECO:0000256" key="4">
    <source>
        <dbReference type="ARBA" id="ARBA00022695"/>
    </source>
</evidence>
<evidence type="ECO:0000313" key="13">
    <source>
        <dbReference type="EMBL" id="CAB4915557.1"/>
    </source>
</evidence>
<evidence type="ECO:0000313" key="9">
    <source>
        <dbReference type="EMBL" id="CAB4362295.1"/>
    </source>
</evidence>
<dbReference type="NCBIfam" id="TIGR00482">
    <property type="entry name" value="nicotinate (nicotinamide) nucleotide adenylyltransferase"/>
    <property type="match status" value="1"/>
</dbReference>
<dbReference type="Gene3D" id="3.40.50.620">
    <property type="entry name" value="HUPs"/>
    <property type="match status" value="1"/>
</dbReference>
<dbReference type="EMBL" id="CAFBOL010000142">
    <property type="protein sequence ID" value="CAB5017380.1"/>
    <property type="molecule type" value="Genomic_DNA"/>
</dbReference>